<evidence type="ECO:0000313" key="3">
    <source>
        <dbReference type="Proteomes" id="UP000324222"/>
    </source>
</evidence>
<accession>A0A5B7FAQ5</accession>
<name>A0A5B7FAQ5_PORTR</name>
<keyword evidence="3" id="KW-1185">Reference proteome</keyword>
<comment type="caution">
    <text evidence="2">The sequence shown here is derived from an EMBL/GenBank/DDBJ whole genome shotgun (WGS) entry which is preliminary data.</text>
</comment>
<dbReference type="EMBL" id="VSRR010005401">
    <property type="protein sequence ID" value="MPC42349.1"/>
    <property type="molecule type" value="Genomic_DNA"/>
</dbReference>
<gene>
    <name evidence="2" type="ORF">E2C01_035970</name>
</gene>
<protein>
    <submittedName>
        <fullName evidence="2">Uncharacterized protein</fullName>
    </submittedName>
</protein>
<evidence type="ECO:0000313" key="2">
    <source>
        <dbReference type="EMBL" id="MPC42349.1"/>
    </source>
</evidence>
<dbReference type="AlphaFoldDB" id="A0A5B7FAQ5"/>
<reference evidence="2 3" key="1">
    <citation type="submission" date="2019-05" db="EMBL/GenBank/DDBJ databases">
        <title>Another draft genome of Portunus trituberculatus and its Hox gene families provides insights of decapod evolution.</title>
        <authorList>
            <person name="Jeong J.-H."/>
            <person name="Song I."/>
            <person name="Kim S."/>
            <person name="Choi T."/>
            <person name="Kim D."/>
            <person name="Ryu S."/>
            <person name="Kim W."/>
        </authorList>
    </citation>
    <scope>NUCLEOTIDE SEQUENCE [LARGE SCALE GENOMIC DNA]</scope>
    <source>
        <tissue evidence="2">Muscle</tissue>
    </source>
</reference>
<evidence type="ECO:0000256" key="1">
    <source>
        <dbReference type="SAM" id="MobiDB-lite"/>
    </source>
</evidence>
<sequence length="78" mass="8568">MSRSTVSPRASWRQHVDGVLATGKGKGMTQPSDCGVTVYTLYTLYCTYHRGPSSSPTKDNGFIRKKRSTDVSVPNKSQ</sequence>
<feature type="region of interest" description="Disordered" evidence="1">
    <location>
        <begin position="49"/>
        <end position="78"/>
    </location>
</feature>
<dbReference type="Proteomes" id="UP000324222">
    <property type="component" value="Unassembled WGS sequence"/>
</dbReference>
<proteinExistence type="predicted"/>
<organism evidence="2 3">
    <name type="scientific">Portunus trituberculatus</name>
    <name type="common">Swimming crab</name>
    <name type="synonym">Neptunus trituberculatus</name>
    <dbReference type="NCBI Taxonomy" id="210409"/>
    <lineage>
        <taxon>Eukaryota</taxon>
        <taxon>Metazoa</taxon>
        <taxon>Ecdysozoa</taxon>
        <taxon>Arthropoda</taxon>
        <taxon>Crustacea</taxon>
        <taxon>Multicrustacea</taxon>
        <taxon>Malacostraca</taxon>
        <taxon>Eumalacostraca</taxon>
        <taxon>Eucarida</taxon>
        <taxon>Decapoda</taxon>
        <taxon>Pleocyemata</taxon>
        <taxon>Brachyura</taxon>
        <taxon>Eubrachyura</taxon>
        <taxon>Portunoidea</taxon>
        <taxon>Portunidae</taxon>
        <taxon>Portuninae</taxon>
        <taxon>Portunus</taxon>
    </lineage>
</organism>